<reference evidence="5 6" key="1">
    <citation type="submission" date="2022-04" db="EMBL/GenBank/DDBJ databases">
        <title>Hymenobacter sp. isolated from the air.</title>
        <authorList>
            <person name="Won M."/>
            <person name="Lee C.-M."/>
            <person name="Woen H.-Y."/>
            <person name="Kwon S.-W."/>
        </authorList>
    </citation>
    <scope>NUCLEOTIDE SEQUENCE [LARGE SCALE GENOMIC DNA]</scope>
    <source>
        <strain evidence="6">5116 S-27</strain>
    </source>
</reference>
<evidence type="ECO:0000259" key="3">
    <source>
        <dbReference type="Pfam" id="PF20148"/>
    </source>
</evidence>
<dbReference type="InterPro" id="IPR025460">
    <property type="entry name" value="DUF4280"/>
</dbReference>
<evidence type="ECO:0000313" key="6">
    <source>
        <dbReference type="Proteomes" id="UP000831785"/>
    </source>
</evidence>
<keyword evidence="6" id="KW-1185">Reference proteome</keyword>
<proteinExistence type="predicted"/>
<dbReference type="Pfam" id="PF25023">
    <property type="entry name" value="TEN_YD-shell"/>
    <property type="match status" value="1"/>
</dbReference>
<evidence type="ECO:0000256" key="2">
    <source>
        <dbReference type="SAM" id="MobiDB-lite"/>
    </source>
</evidence>
<evidence type="ECO:0000259" key="4">
    <source>
        <dbReference type="Pfam" id="PF25023"/>
    </source>
</evidence>
<accession>A0ABY4F699</accession>
<sequence>MSEKKYVHSGAFLLCDKCVAPVPVPLTVTSQQLVHLPGGLMATDFDELPVLNVPPFGVCAITHVPCTYAPLPPGWNPVQDDVLVGALGGRALLEDSKIRCAVGGQISLFLTKAAAMATLPDVVTRSFDSAYAYLESVGPPFGGLLRDELGQAKGAWEGVRDMATGLWELAKLKAAFDDKVNDALLYAVTNPAESAQAVAEGTKKAAAAGWEAVTNEDNWLAAGSMAANALPGVAAVRGAVWLSDEQNRAKVGAAIDKAKAWEAGLTDYERSTLKGRIKFEVAALLVPEAKIGQAAKVAEAAKLAEASKLAKAGEAADGMRLLGEVKTGAEGAAEAAKAPGKLEELFAGIKECFTEGHPVDVASGLLFTQATDFTLPGPVPLVWTRTWFSSSTHQGALGHGWHHDYDLGLTPNPEGGATLRLADGRRVVFAPPAPGERSFNRRHKLELAHEGTGWRVWSVRERVWYVFNAAAPADTTERLLQAVEDANGFRIQFIYAPTGHLTSITDSAGRVLPCDTDASGRLLALHAPDPEQPGATFALVRYAYDEETDDLVTVTDALGHAAHFAYEAHLMTRETFKSGLNFYFEYDGTGPGARCIHTWGDGGIYDTKLRYNSPGHTTVWDSYGHQKEYYHERGLVTHLQNALDAVQQWRYNQYAELERTIDPLGQVTLYDYDARGNQVATAYPDGATITTQFNEQDLPVQGFDANGGTWQWQYDEQGRLLEGMDPTGATTRYRYDALGRLAEAIDALGHVTRLRYNEAGSVAHIVAPDASIRSRSYDALGRLVAVTDAASNSERRHYDRLGRLTAARSPAGTARHFVYDAEGNVVHAAEGTQQVEYDYTPMGQLARRRQGGQAVEFAYDQEGRLMSLINEHGEQYGFTLNAVGQVIEEVGFDGLTRRYERDAAGRVSRIQRPDGRTTSYQYDQAGRVTETVHNGAEHVRYHYRPDGVLLEAVTEGSTVQFERDPLGRVVREVQNGHAVESTYDAGGRRTALTSSLGANVRFAHDALGQVRQMQAASWQCVVERDSEGLELYRTLSGGVRMGWRRDELGRPTSQRITVGGVARQRRYQWQDTDQLTAIDDSHHGTTRFAYDTWGNLAAATYADGEQELRQPDAVGNLFRTAERTDRRYGKGGQLREAHGIRYKYDAEGNLIRKTRPNGQKWRYAWDGAGQLTSVTRPDGYAVTFSYDALGRRISKRYRGKVTRWVWDGDKPLHEWSELEVGPGAGGVADVVTWLFEDDSFAPAAKLTSEGAYSVVCDHLGTPLMLYDSQGAPTWEMSLDSYGDVRQGKGKPQDCPFRYQGQYEDAETGLYYNRFRYYNPEAGSYISQDPIDLEGGLSFYSYVSNPTSWLDPYGLAICSPKKIKALQEGPSGTVVEVRTKAEADALLHESFPGYQKVKGIGNQLIAPQNRGRIPEMQRRFEKVGKAYHKDYAMDKATGRAVSHGPNQPWHDAPHIDINRGSQGVKDIVHIVIRRGK</sequence>
<dbReference type="Proteomes" id="UP000831785">
    <property type="component" value="Chromosome"/>
</dbReference>
<dbReference type="EMBL" id="CP095049">
    <property type="protein sequence ID" value="UOQ51736.1"/>
    <property type="molecule type" value="Genomic_DNA"/>
</dbReference>
<protein>
    <submittedName>
        <fullName evidence="5">DUF6531 domain-containing protein</fullName>
    </submittedName>
</protein>
<feature type="region of interest" description="Disordered" evidence="2">
    <location>
        <begin position="1437"/>
        <end position="1457"/>
    </location>
</feature>
<dbReference type="Pfam" id="PF14107">
    <property type="entry name" value="DUF4280"/>
    <property type="match status" value="1"/>
</dbReference>
<dbReference type="InterPro" id="IPR056823">
    <property type="entry name" value="TEN-like_YD-shell"/>
</dbReference>
<evidence type="ECO:0000313" key="5">
    <source>
        <dbReference type="EMBL" id="UOQ51736.1"/>
    </source>
</evidence>
<dbReference type="InterPro" id="IPR045351">
    <property type="entry name" value="DUF6531"/>
</dbReference>
<dbReference type="InterPro" id="IPR050708">
    <property type="entry name" value="T6SS_VgrG/RHS"/>
</dbReference>
<name>A0ABY4F699_9BACT</name>
<dbReference type="InterPro" id="IPR031325">
    <property type="entry name" value="RHS_repeat"/>
</dbReference>
<dbReference type="PANTHER" id="PTHR32305:SF15">
    <property type="entry name" value="PROTEIN RHSA-RELATED"/>
    <property type="match status" value="1"/>
</dbReference>
<dbReference type="InterPro" id="IPR006530">
    <property type="entry name" value="YD"/>
</dbReference>
<dbReference type="Pfam" id="PF05593">
    <property type="entry name" value="RHS_repeat"/>
    <property type="match status" value="4"/>
</dbReference>
<keyword evidence="1" id="KW-0677">Repeat</keyword>
<dbReference type="InterPro" id="IPR022385">
    <property type="entry name" value="Rhs_assc_core"/>
</dbReference>
<dbReference type="PRINTS" id="PR00394">
    <property type="entry name" value="RHSPROTEIN"/>
</dbReference>
<gene>
    <name evidence="5" type="ORF">MUN80_18465</name>
</gene>
<organism evidence="5 6">
    <name type="scientific">Hymenobacter cellulosivorans</name>
    <dbReference type="NCBI Taxonomy" id="2932249"/>
    <lineage>
        <taxon>Bacteria</taxon>
        <taxon>Pseudomonadati</taxon>
        <taxon>Bacteroidota</taxon>
        <taxon>Cytophagia</taxon>
        <taxon>Cytophagales</taxon>
        <taxon>Hymenobacteraceae</taxon>
        <taxon>Hymenobacter</taxon>
    </lineage>
</organism>
<evidence type="ECO:0000256" key="1">
    <source>
        <dbReference type="ARBA" id="ARBA00022737"/>
    </source>
</evidence>
<dbReference type="PANTHER" id="PTHR32305">
    <property type="match status" value="1"/>
</dbReference>
<dbReference type="Gene3D" id="2.180.10.10">
    <property type="entry name" value="RHS repeat-associated core"/>
    <property type="match status" value="2"/>
</dbReference>
<feature type="domain" description="DUF6531" evidence="3">
    <location>
        <begin position="356"/>
        <end position="429"/>
    </location>
</feature>
<dbReference type="NCBIfam" id="TIGR03696">
    <property type="entry name" value="Rhs_assc_core"/>
    <property type="match status" value="1"/>
</dbReference>
<dbReference type="RefSeq" id="WP_244715062.1">
    <property type="nucleotide sequence ID" value="NZ_CP095049.1"/>
</dbReference>
<dbReference type="NCBIfam" id="TIGR01643">
    <property type="entry name" value="YD_repeat_2x"/>
    <property type="match status" value="9"/>
</dbReference>
<feature type="domain" description="Teneurin-like YD-shell" evidence="4">
    <location>
        <begin position="1045"/>
        <end position="1328"/>
    </location>
</feature>
<dbReference type="Pfam" id="PF20148">
    <property type="entry name" value="DUF6531"/>
    <property type="match status" value="1"/>
</dbReference>